<name>A0A183J2T0_9BILA</name>
<accession>A0A183J2T0</accession>
<reference evidence="3" key="1">
    <citation type="submission" date="2016-06" db="UniProtKB">
        <authorList>
            <consortium name="WormBaseParasite"/>
        </authorList>
    </citation>
    <scope>IDENTIFICATION</scope>
</reference>
<sequence>MVMVVAFASSLRLSSGVSEVFSLEIGRMTPLPVFGSAPGFSAQTERPSFKPSALSSRPPLCTLSSLCDGGRFFCPANK</sequence>
<reference evidence="1 2" key="2">
    <citation type="submission" date="2018-11" db="EMBL/GenBank/DDBJ databases">
        <authorList>
            <consortium name="Pathogen Informatics"/>
        </authorList>
    </citation>
    <scope>NUCLEOTIDE SEQUENCE [LARGE SCALE GENOMIC DNA]</scope>
</reference>
<protein>
    <submittedName>
        <fullName evidence="3">Secreted protein</fullName>
    </submittedName>
</protein>
<proteinExistence type="predicted"/>
<dbReference type="AlphaFoldDB" id="A0A183J2T0"/>
<keyword evidence="2" id="KW-1185">Reference proteome</keyword>
<evidence type="ECO:0000313" key="3">
    <source>
        <dbReference type="WBParaSite" id="SBAD_0001054201-mRNA-1"/>
    </source>
</evidence>
<evidence type="ECO:0000313" key="2">
    <source>
        <dbReference type="Proteomes" id="UP000270296"/>
    </source>
</evidence>
<evidence type="ECO:0000313" key="1">
    <source>
        <dbReference type="EMBL" id="VDP29678.1"/>
    </source>
</evidence>
<dbReference type="Proteomes" id="UP000270296">
    <property type="component" value="Unassembled WGS sequence"/>
</dbReference>
<dbReference type="WBParaSite" id="SBAD_0001054201-mRNA-1">
    <property type="protein sequence ID" value="SBAD_0001054201-mRNA-1"/>
    <property type="gene ID" value="SBAD_0001054201"/>
</dbReference>
<gene>
    <name evidence="1" type="ORF">SBAD_LOCUS10178</name>
</gene>
<dbReference type="EMBL" id="UZAM01013730">
    <property type="protein sequence ID" value="VDP29678.1"/>
    <property type="molecule type" value="Genomic_DNA"/>
</dbReference>
<organism evidence="3">
    <name type="scientific">Soboliphyme baturini</name>
    <dbReference type="NCBI Taxonomy" id="241478"/>
    <lineage>
        <taxon>Eukaryota</taxon>
        <taxon>Metazoa</taxon>
        <taxon>Ecdysozoa</taxon>
        <taxon>Nematoda</taxon>
        <taxon>Enoplea</taxon>
        <taxon>Dorylaimia</taxon>
        <taxon>Dioctophymatida</taxon>
        <taxon>Dioctophymatoidea</taxon>
        <taxon>Soboliphymatidae</taxon>
        <taxon>Soboliphyme</taxon>
    </lineage>
</organism>